<dbReference type="GO" id="GO:0008252">
    <property type="term" value="F:nucleotidase activity"/>
    <property type="evidence" value="ECO:0007669"/>
    <property type="project" value="InterPro"/>
</dbReference>
<dbReference type="Proteomes" id="UP000006882">
    <property type="component" value="Chromosome G3"/>
</dbReference>
<dbReference type="PANTHER" id="PTHR30457:SF16">
    <property type="entry name" value="SURVIVAL PROTEIN SURE-LIKE PHOSPHATASE_NUCLEOTIDASE DOMAIN-CONTAINING PROTEIN"/>
    <property type="match status" value="1"/>
</dbReference>
<name>A0A251PZL3_PRUPE</name>
<reference evidence="1 2" key="1">
    <citation type="journal article" date="2013" name="Nat. Genet.">
        <title>The high-quality draft genome of peach (Prunus persica) identifies unique patterns of genetic diversity, domestication and genome evolution.</title>
        <authorList>
            <consortium name="International Peach Genome Initiative"/>
            <person name="Verde I."/>
            <person name="Abbott A.G."/>
            <person name="Scalabrin S."/>
            <person name="Jung S."/>
            <person name="Shu S."/>
            <person name="Marroni F."/>
            <person name="Zhebentyayeva T."/>
            <person name="Dettori M.T."/>
            <person name="Grimwood J."/>
            <person name="Cattonaro F."/>
            <person name="Zuccolo A."/>
            <person name="Rossini L."/>
            <person name="Jenkins J."/>
            <person name="Vendramin E."/>
            <person name="Meisel L.A."/>
            <person name="Decroocq V."/>
            <person name="Sosinski B."/>
            <person name="Prochnik S."/>
            <person name="Mitros T."/>
            <person name="Policriti A."/>
            <person name="Cipriani G."/>
            <person name="Dondini L."/>
            <person name="Ficklin S."/>
            <person name="Goodstein D.M."/>
            <person name="Xuan P."/>
            <person name="Del Fabbro C."/>
            <person name="Aramini V."/>
            <person name="Copetti D."/>
            <person name="Gonzalez S."/>
            <person name="Horner D.S."/>
            <person name="Falchi R."/>
            <person name="Lucas S."/>
            <person name="Mica E."/>
            <person name="Maldonado J."/>
            <person name="Lazzari B."/>
            <person name="Bielenberg D."/>
            <person name="Pirona R."/>
            <person name="Miculan M."/>
            <person name="Barakat A."/>
            <person name="Testolin R."/>
            <person name="Stella A."/>
            <person name="Tartarini S."/>
            <person name="Tonutti P."/>
            <person name="Arus P."/>
            <person name="Orellana A."/>
            <person name="Wells C."/>
            <person name="Main D."/>
            <person name="Vizzotto G."/>
            <person name="Silva H."/>
            <person name="Salamini F."/>
            <person name="Schmutz J."/>
            <person name="Morgante M."/>
            <person name="Rokhsar D.S."/>
        </authorList>
    </citation>
    <scope>NUCLEOTIDE SEQUENCE [LARGE SCALE GENOMIC DNA]</scope>
    <source>
        <strain evidence="2">cv. Nemared</strain>
    </source>
</reference>
<sequence>MCLLLKSTAPRLLKSLVISLSVARSPLAQSLFLHWFYCLQKGLLFKNHFLVPLFALQAPATVILWFNSLACTITTTVLDRVGVRFFFSCWFYSDAVAGAREALICGVSSLYMSLNWKKDVSYESDMKDAVGVSLPLIYAVVKSIQEGVCP</sequence>
<dbReference type="Gramene" id="ONI17008">
    <property type="protein sequence ID" value="ONI17008"/>
    <property type="gene ID" value="PRUPE_3G133700"/>
</dbReference>
<reference evidence="1" key="2">
    <citation type="submission" date="2016-12" db="EMBL/GenBank/DDBJ databases">
        <title>WGS assembly of Prunus persica.</title>
        <authorList>
            <person name="Verde I."/>
            <person name="Jenkins J."/>
            <person name="Dondini L."/>
            <person name="Micali S."/>
            <person name="Pagliarani G."/>
            <person name="Vendramin E."/>
            <person name="Paris R."/>
            <person name="Aramini V."/>
            <person name="Gazza L."/>
            <person name="Rossini L."/>
            <person name="Bassi D."/>
            <person name="Troggio M."/>
            <person name="Shu S."/>
            <person name="Grimwood J.H."/>
            <person name="Tartarini S."/>
            <person name="Dettori M.T."/>
            <person name="Schmutz J."/>
        </authorList>
    </citation>
    <scope>NUCLEOTIDE SEQUENCE</scope>
</reference>
<keyword evidence="2" id="KW-1185">Reference proteome</keyword>
<dbReference type="PANTHER" id="PTHR30457">
    <property type="entry name" value="5'-NUCLEOTIDASE SURE"/>
    <property type="match status" value="1"/>
</dbReference>
<evidence type="ECO:0000313" key="2">
    <source>
        <dbReference type="Proteomes" id="UP000006882"/>
    </source>
</evidence>
<dbReference type="Gramene" id="ONI17009">
    <property type="protein sequence ID" value="ONI17009"/>
    <property type="gene ID" value="PRUPE_3G133700"/>
</dbReference>
<dbReference type="AlphaFoldDB" id="A0A251PZL3"/>
<organism evidence="1 2">
    <name type="scientific">Prunus persica</name>
    <name type="common">Peach</name>
    <name type="synonym">Amygdalus persica</name>
    <dbReference type="NCBI Taxonomy" id="3760"/>
    <lineage>
        <taxon>Eukaryota</taxon>
        <taxon>Viridiplantae</taxon>
        <taxon>Streptophyta</taxon>
        <taxon>Embryophyta</taxon>
        <taxon>Tracheophyta</taxon>
        <taxon>Spermatophyta</taxon>
        <taxon>Magnoliopsida</taxon>
        <taxon>eudicotyledons</taxon>
        <taxon>Gunneridae</taxon>
        <taxon>Pentapetalae</taxon>
        <taxon>rosids</taxon>
        <taxon>fabids</taxon>
        <taxon>Rosales</taxon>
        <taxon>Rosaceae</taxon>
        <taxon>Amygdaloideae</taxon>
        <taxon>Amygdaleae</taxon>
        <taxon>Prunus</taxon>
    </lineage>
</organism>
<gene>
    <name evidence="1" type="ORF">PRUPE_3G133700</name>
</gene>
<dbReference type="EMBL" id="CM007653">
    <property type="protein sequence ID" value="ONI17008.1"/>
    <property type="molecule type" value="Genomic_DNA"/>
</dbReference>
<accession>A0A251PZL3</accession>
<dbReference type="InterPro" id="IPR030048">
    <property type="entry name" value="SurE"/>
</dbReference>
<proteinExistence type="predicted"/>
<protein>
    <submittedName>
        <fullName evidence="1">Uncharacterized protein</fullName>
    </submittedName>
</protein>
<dbReference type="EMBL" id="CM007653">
    <property type="protein sequence ID" value="ONI17009.1"/>
    <property type="molecule type" value="Genomic_DNA"/>
</dbReference>
<evidence type="ECO:0000313" key="1">
    <source>
        <dbReference type="EMBL" id="ONI17009.1"/>
    </source>
</evidence>